<dbReference type="AlphaFoldDB" id="A0A2R6WVD6"/>
<dbReference type="InterPro" id="IPR020422">
    <property type="entry name" value="TYR_PHOSPHATASE_DUAL_dom"/>
</dbReference>
<dbReference type="InterPro" id="IPR029006">
    <property type="entry name" value="ADF-H/Gelsolin-like_dom_sf"/>
</dbReference>
<protein>
    <recommendedName>
        <fullName evidence="8">Protein-tyrosine-phosphatase</fullName>
    </recommendedName>
</protein>
<dbReference type="PANTHER" id="PTHR46381">
    <property type="entry name" value="MKPA PROTEIN"/>
    <property type="match status" value="1"/>
</dbReference>
<name>A0A2R6WVD6_MARPO</name>
<dbReference type="Gene3D" id="3.90.190.10">
    <property type="entry name" value="Protein tyrosine phosphatase superfamily"/>
    <property type="match status" value="1"/>
</dbReference>
<evidence type="ECO:0008006" key="8">
    <source>
        <dbReference type="Google" id="ProtNLM"/>
    </source>
</evidence>
<evidence type="ECO:0000256" key="2">
    <source>
        <dbReference type="ARBA" id="ARBA00022912"/>
    </source>
</evidence>
<feature type="region of interest" description="Disordered" evidence="3">
    <location>
        <begin position="591"/>
        <end position="620"/>
    </location>
</feature>
<accession>A0A2R6WVD6</accession>
<evidence type="ECO:0000256" key="3">
    <source>
        <dbReference type="SAM" id="MobiDB-lite"/>
    </source>
</evidence>
<dbReference type="GO" id="GO:0051015">
    <property type="term" value="F:actin filament binding"/>
    <property type="evidence" value="ECO:0007669"/>
    <property type="project" value="InterPro"/>
</dbReference>
<dbReference type="Pfam" id="PF25466">
    <property type="entry name" value="MPK1_gelsolin_C"/>
    <property type="match status" value="1"/>
</dbReference>
<dbReference type="Proteomes" id="UP000244005">
    <property type="component" value="Unassembled WGS sequence"/>
</dbReference>
<dbReference type="Gramene" id="Mp2g19810.1">
    <property type="protein sequence ID" value="Mp2g19810.1.cds"/>
    <property type="gene ID" value="Mp2g19810"/>
</dbReference>
<gene>
    <name evidence="6" type="ORF">MARPO_0055s0069</name>
</gene>
<dbReference type="PANTHER" id="PTHR46381:SF2">
    <property type="entry name" value="MAP KINASE PHOSPHATASE"/>
    <property type="match status" value="1"/>
</dbReference>
<feature type="compositionally biased region" description="Basic and acidic residues" evidence="3">
    <location>
        <begin position="591"/>
        <end position="602"/>
    </location>
</feature>
<keyword evidence="1" id="KW-0378">Hydrolase</keyword>
<organism evidence="6 7">
    <name type="scientific">Marchantia polymorpha</name>
    <name type="common">Common liverwort</name>
    <name type="synonym">Marchantia aquatica</name>
    <dbReference type="NCBI Taxonomy" id="3197"/>
    <lineage>
        <taxon>Eukaryota</taxon>
        <taxon>Viridiplantae</taxon>
        <taxon>Streptophyta</taxon>
        <taxon>Embryophyta</taxon>
        <taxon>Marchantiophyta</taxon>
        <taxon>Marchantiopsida</taxon>
        <taxon>Marchantiidae</taxon>
        <taxon>Marchantiales</taxon>
        <taxon>Marchantiaceae</taxon>
        <taxon>Marchantia</taxon>
    </lineage>
</organism>
<feature type="domain" description="Tyrosine-protein phosphatase" evidence="4">
    <location>
        <begin position="221"/>
        <end position="363"/>
    </location>
</feature>
<evidence type="ECO:0000313" key="7">
    <source>
        <dbReference type="Proteomes" id="UP000244005"/>
    </source>
</evidence>
<feature type="domain" description="Tyrosine specific protein phosphatases" evidence="5">
    <location>
        <begin position="280"/>
        <end position="341"/>
    </location>
</feature>
<dbReference type="InterPro" id="IPR029021">
    <property type="entry name" value="Prot-tyrosine_phosphatase-like"/>
</dbReference>
<dbReference type="PROSITE" id="PS50054">
    <property type="entry name" value="TYR_PHOSPHATASE_DUAL"/>
    <property type="match status" value="1"/>
</dbReference>
<keyword evidence="7" id="KW-1185">Reference proteome</keyword>
<feature type="compositionally biased region" description="Low complexity" evidence="3">
    <location>
        <begin position="638"/>
        <end position="673"/>
    </location>
</feature>
<feature type="compositionally biased region" description="Polar residues" evidence="3">
    <location>
        <begin position="697"/>
        <end position="712"/>
    </location>
</feature>
<evidence type="ECO:0000259" key="5">
    <source>
        <dbReference type="PROSITE" id="PS50056"/>
    </source>
</evidence>
<dbReference type="SUPFAM" id="SSF55753">
    <property type="entry name" value="Actin depolymerizing proteins"/>
    <property type="match status" value="2"/>
</dbReference>
<dbReference type="EMBL" id="KZ772727">
    <property type="protein sequence ID" value="PTQ37806.1"/>
    <property type="molecule type" value="Genomic_DNA"/>
</dbReference>
<feature type="compositionally biased region" description="Low complexity" evidence="3">
    <location>
        <begin position="608"/>
        <end position="619"/>
    </location>
</feature>
<dbReference type="InterPro" id="IPR007122">
    <property type="entry name" value="Villin/Gelsolin"/>
</dbReference>
<reference evidence="7" key="1">
    <citation type="journal article" date="2017" name="Cell">
        <title>Insights into land plant evolution garnered from the Marchantia polymorpha genome.</title>
        <authorList>
            <person name="Bowman J.L."/>
            <person name="Kohchi T."/>
            <person name="Yamato K.T."/>
            <person name="Jenkins J."/>
            <person name="Shu S."/>
            <person name="Ishizaki K."/>
            <person name="Yamaoka S."/>
            <person name="Nishihama R."/>
            <person name="Nakamura Y."/>
            <person name="Berger F."/>
            <person name="Adam C."/>
            <person name="Aki S.S."/>
            <person name="Althoff F."/>
            <person name="Araki T."/>
            <person name="Arteaga-Vazquez M.A."/>
            <person name="Balasubrmanian S."/>
            <person name="Barry K."/>
            <person name="Bauer D."/>
            <person name="Boehm C.R."/>
            <person name="Briginshaw L."/>
            <person name="Caballero-Perez J."/>
            <person name="Catarino B."/>
            <person name="Chen F."/>
            <person name="Chiyoda S."/>
            <person name="Chovatia M."/>
            <person name="Davies K.M."/>
            <person name="Delmans M."/>
            <person name="Demura T."/>
            <person name="Dierschke T."/>
            <person name="Dolan L."/>
            <person name="Dorantes-Acosta A.E."/>
            <person name="Eklund D.M."/>
            <person name="Florent S.N."/>
            <person name="Flores-Sandoval E."/>
            <person name="Fujiyama A."/>
            <person name="Fukuzawa H."/>
            <person name="Galik B."/>
            <person name="Grimanelli D."/>
            <person name="Grimwood J."/>
            <person name="Grossniklaus U."/>
            <person name="Hamada T."/>
            <person name="Haseloff J."/>
            <person name="Hetherington A.J."/>
            <person name="Higo A."/>
            <person name="Hirakawa Y."/>
            <person name="Hundley H.N."/>
            <person name="Ikeda Y."/>
            <person name="Inoue K."/>
            <person name="Inoue S.I."/>
            <person name="Ishida S."/>
            <person name="Jia Q."/>
            <person name="Kakita M."/>
            <person name="Kanazawa T."/>
            <person name="Kawai Y."/>
            <person name="Kawashima T."/>
            <person name="Kennedy M."/>
            <person name="Kinose K."/>
            <person name="Kinoshita T."/>
            <person name="Kohara Y."/>
            <person name="Koide E."/>
            <person name="Komatsu K."/>
            <person name="Kopischke S."/>
            <person name="Kubo M."/>
            <person name="Kyozuka J."/>
            <person name="Lagercrantz U."/>
            <person name="Lin S.S."/>
            <person name="Lindquist E."/>
            <person name="Lipzen A.M."/>
            <person name="Lu C.W."/>
            <person name="De Luna E."/>
            <person name="Martienssen R.A."/>
            <person name="Minamino N."/>
            <person name="Mizutani M."/>
            <person name="Mizutani M."/>
            <person name="Mochizuki N."/>
            <person name="Monte I."/>
            <person name="Mosher R."/>
            <person name="Nagasaki H."/>
            <person name="Nakagami H."/>
            <person name="Naramoto S."/>
            <person name="Nishitani K."/>
            <person name="Ohtani M."/>
            <person name="Okamoto T."/>
            <person name="Okumura M."/>
            <person name="Phillips J."/>
            <person name="Pollak B."/>
            <person name="Reinders A."/>
            <person name="Rovekamp M."/>
            <person name="Sano R."/>
            <person name="Sawa S."/>
            <person name="Schmid M.W."/>
            <person name="Shirakawa M."/>
            <person name="Solano R."/>
            <person name="Spunde A."/>
            <person name="Suetsugu N."/>
            <person name="Sugano S."/>
            <person name="Sugiyama A."/>
            <person name="Sun R."/>
            <person name="Suzuki Y."/>
            <person name="Takenaka M."/>
            <person name="Takezawa D."/>
            <person name="Tomogane H."/>
            <person name="Tsuzuki M."/>
            <person name="Ueda T."/>
            <person name="Umeda M."/>
            <person name="Ward J.M."/>
            <person name="Watanabe Y."/>
            <person name="Yazaki K."/>
            <person name="Yokoyama R."/>
            <person name="Yoshitake Y."/>
            <person name="Yotsui I."/>
            <person name="Zachgo S."/>
            <person name="Schmutz J."/>
        </authorList>
    </citation>
    <scope>NUCLEOTIDE SEQUENCE [LARGE SCALE GENOMIC DNA]</scope>
    <source>
        <strain evidence="7">Tak-1</strain>
    </source>
</reference>
<dbReference type="PROSITE" id="PS00383">
    <property type="entry name" value="TYR_PHOSPHATASE_1"/>
    <property type="match status" value="1"/>
</dbReference>
<dbReference type="InterPro" id="IPR016130">
    <property type="entry name" value="Tyr_Pase_AS"/>
</dbReference>
<dbReference type="SMART" id="SM00262">
    <property type="entry name" value="GEL"/>
    <property type="match status" value="2"/>
</dbReference>
<dbReference type="Pfam" id="PF00782">
    <property type="entry name" value="DSPc"/>
    <property type="match status" value="1"/>
</dbReference>
<feature type="region of interest" description="Disordered" evidence="3">
    <location>
        <begin position="92"/>
        <end position="122"/>
    </location>
</feature>
<dbReference type="Gene3D" id="3.40.20.10">
    <property type="entry name" value="Severin"/>
    <property type="match status" value="2"/>
</dbReference>
<feature type="compositionally biased region" description="Pro residues" evidence="3">
    <location>
        <begin position="99"/>
        <end position="112"/>
    </location>
</feature>
<dbReference type="OMA" id="IGEWPNP"/>
<keyword evidence="2" id="KW-0904">Protein phosphatase</keyword>
<dbReference type="SUPFAM" id="SSF52799">
    <property type="entry name" value="(Phosphotyrosine protein) phosphatases II"/>
    <property type="match status" value="1"/>
</dbReference>
<proteinExistence type="predicted"/>
<evidence type="ECO:0000259" key="4">
    <source>
        <dbReference type="PROSITE" id="PS50054"/>
    </source>
</evidence>
<dbReference type="InterPro" id="IPR000387">
    <property type="entry name" value="Tyr_Pase_dom"/>
</dbReference>
<dbReference type="GO" id="GO:0004721">
    <property type="term" value="F:phosphoprotein phosphatase activity"/>
    <property type="evidence" value="ECO:0007669"/>
    <property type="project" value="UniProtKB-KW"/>
</dbReference>
<feature type="region of interest" description="Disordered" evidence="3">
    <location>
        <begin position="780"/>
        <end position="811"/>
    </location>
</feature>
<dbReference type="InterPro" id="IPR057528">
    <property type="entry name" value="MPK1_C"/>
</dbReference>
<evidence type="ECO:0000313" key="6">
    <source>
        <dbReference type="EMBL" id="PTQ37806.1"/>
    </source>
</evidence>
<feature type="region of interest" description="Disordered" evidence="3">
    <location>
        <begin position="638"/>
        <end position="745"/>
    </location>
</feature>
<dbReference type="PROSITE" id="PS50056">
    <property type="entry name" value="TYR_PHOSPHATASE_2"/>
    <property type="match status" value="1"/>
</dbReference>
<feature type="compositionally biased region" description="Polar residues" evidence="3">
    <location>
        <begin position="797"/>
        <end position="807"/>
    </location>
</feature>
<dbReference type="CDD" id="cd14498">
    <property type="entry name" value="DSP"/>
    <property type="match status" value="1"/>
</dbReference>
<sequence>MGPQVSPFYPTSEASNRCAEEISDFIGELSLHMSHDDAEETMGLIEAGNAGESTEFGNVDTSRLSVMSSEDTEVGEEGRFCDTSNKVWKPTVWNSHSAPPSPVGRSPRPPQPFVNDIEKGGPLPFPLTPRPQQSCKARPSLPPLQPLSITRRTYEEWSMGAYDDQGGVWNLPGTPSRRWENRGKNGLDIKLDMGAVHRSRDQSEPSELQLRRDKFAFFDKECSRVADHIYLGSDAVARNRETLRANKITHVLNCVGFMCREYFPEDLSYLTLWLQDSPCEDITSVLYDVFDYFEEVREQGGRVFVHCYQGVSRSTSLVIAYLMWREGQSFEDAFQDVKAARGVTNPNMGFACQLLQAQKRVHAAPVSPNSVLRMYRISPHSKYDPLHLVPRTVNNPGESALDSRGAFVVHVPNFIFVWQGKACEPGLMEAAQGAASQVVRYERAQGAIILVREGSEPPEFWDALRRGGSAQDSCKARMDACSSVLSQAGHGDGSNSSFVGDCGSEDSEKLLGTSLRYVEAYDEDFELFRKAKLGIIAAPPVSGGAITQVPPTDNGWSRLRCKFFSGPRGKLNGSFHERQVKQQVVNELLKGTEDRISTENRSPDGCTSSASPVASPDPSLCSNSSLFSQESVSSASSCFPSPVSSSQSPFPSPSLSRIPSGSSQTWSPSASANPSPPSCPSPPPLSVCHTPEEANSKPLSQRPPSATQSLSLAQRRGGVSPSLRLPALVDDPPATPRGALRRPKLPPITVVRKPVQGDILKLNAGLRNRLEVPDRLSTTCVDGAVDSSHGNEPSELGESSRSKQQGVSPDEFFDCEDSDTPYYTPFAAELRNSISFSRNASHLSWESSSCRSLALDDEEGGSPKLFEWPRMEKINMFDIDDLDSRAAFILWVPRRTRDDEDSGVESSSQVFVWIGREFRADGGDTPEAVNKSSHEIQQLDSQQIGSDFLEQMRLPKGIPIIVVEEGAEPEFFWENFKNG</sequence>
<dbReference type="InterPro" id="IPR000340">
    <property type="entry name" value="Dual-sp_phosphatase_cat-dom"/>
</dbReference>
<feature type="compositionally biased region" description="Pro residues" evidence="3">
    <location>
        <begin position="674"/>
        <end position="685"/>
    </location>
</feature>
<evidence type="ECO:0000256" key="1">
    <source>
        <dbReference type="ARBA" id="ARBA00022801"/>
    </source>
</evidence>
<dbReference type="OrthoDB" id="165342at2759"/>
<dbReference type="SMART" id="SM00195">
    <property type="entry name" value="DSPc"/>
    <property type="match status" value="1"/>
</dbReference>